<dbReference type="PROSITE" id="PS50297">
    <property type="entry name" value="ANK_REP_REGION"/>
    <property type="match status" value="8"/>
</dbReference>
<dbReference type="InterPro" id="IPR036770">
    <property type="entry name" value="Ankyrin_rpt-contain_sf"/>
</dbReference>
<dbReference type="Gene3D" id="3.40.50.300">
    <property type="entry name" value="P-loop containing nucleotide triphosphate hydrolases"/>
    <property type="match status" value="1"/>
</dbReference>
<feature type="repeat" description="ANK" evidence="3">
    <location>
        <begin position="1099"/>
        <end position="1131"/>
    </location>
</feature>
<dbReference type="AlphaFoldDB" id="A0A3D8Q3S1"/>
<evidence type="ECO:0000313" key="8">
    <source>
        <dbReference type="EMBL" id="RDW56499.1"/>
    </source>
</evidence>
<keyword evidence="4" id="KW-0175">Coiled coil</keyword>
<dbReference type="PANTHER" id="PTHR24171">
    <property type="entry name" value="ANKYRIN REPEAT DOMAIN-CONTAINING PROTEIN 39-RELATED"/>
    <property type="match status" value="1"/>
</dbReference>
<dbReference type="SUPFAM" id="SSF48403">
    <property type="entry name" value="Ankyrin repeat"/>
    <property type="match status" value="2"/>
</dbReference>
<evidence type="ECO:0000259" key="5">
    <source>
        <dbReference type="Pfam" id="PF22939"/>
    </source>
</evidence>
<dbReference type="PANTHER" id="PTHR24171:SF9">
    <property type="entry name" value="ANKYRIN REPEAT DOMAIN-CONTAINING PROTEIN 39"/>
    <property type="match status" value="1"/>
</dbReference>
<reference evidence="8 9" key="1">
    <citation type="journal article" date="2018" name="IMA Fungus">
        <title>IMA Genome-F 9: Draft genome sequence of Annulohypoxylon stygium, Aspergillus mulundensis, Berkeleyomyces basicola (syn. Thielaviopsis basicola), Ceratocystis smalleyi, two Cercospora beticola strains, Coleophoma cylindrospora, Fusarium fracticaudum, Phialophora cf. hyalina, and Morchella septimelata.</title>
        <authorList>
            <person name="Wingfield B.D."/>
            <person name="Bills G.F."/>
            <person name="Dong Y."/>
            <person name="Huang W."/>
            <person name="Nel W.J."/>
            <person name="Swalarsk-Parry B.S."/>
            <person name="Vaghefi N."/>
            <person name="Wilken P.M."/>
            <person name="An Z."/>
            <person name="de Beer Z.W."/>
            <person name="De Vos L."/>
            <person name="Chen L."/>
            <person name="Duong T.A."/>
            <person name="Gao Y."/>
            <person name="Hammerbacher A."/>
            <person name="Kikkert J.R."/>
            <person name="Li Y."/>
            <person name="Li H."/>
            <person name="Li K."/>
            <person name="Li Q."/>
            <person name="Liu X."/>
            <person name="Ma X."/>
            <person name="Naidoo K."/>
            <person name="Pethybridge S.J."/>
            <person name="Sun J."/>
            <person name="Steenkamp E.T."/>
            <person name="van der Nest M.A."/>
            <person name="van Wyk S."/>
            <person name="Wingfield M.J."/>
            <person name="Xiong C."/>
            <person name="Yue Q."/>
            <person name="Zhang X."/>
        </authorList>
    </citation>
    <scope>NUCLEOTIDE SEQUENCE [LARGE SCALE GENOMIC DNA]</scope>
    <source>
        <strain evidence="8 9">BP5796</strain>
    </source>
</reference>
<dbReference type="InterPro" id="IPR002110">
    <property type="entry name" value="Ankyrin_rpt"/>
</dbReference>
<feature type="repeat" description="ANK" evidence="3">
    <location>
        <begin position="861"/>
        <end position="893"/>
    </location>
</feature>
<evidence type="ECO:0000256" key="4">
    <source>
        <dbReference type="SAM" id="Coils"/>
    </source>
</evidence>
<dbReference type="InterPro" id="IPR027417">
    <property type="entry name" value="P-loop_NTPase"/>
</dbReference>
<dbReference type="Pfam" id="PF24809">
    <property type="entry name" value="DUF7708"/>
    <property type="match status" value="1"/>
</dbReference>
<protein>
    <submittedName>
        <fullName evidence="8">Uncharacterized protein</fullName>
    </submittedName>
</protein>
<organism evidence="8 9">
    <name type="scientific">Coleophoma crateriformis</name>
    <dbReference type="NCBI Taxonomy" id="565419"/>
    <lineage>
        <taxon>Eukaryota</taxon>
        <taxon>Fungi</taxon>
        <taxon>Dikarya</taxon>
        <taxon>Ascomycota</taxon>
        <taxon>Pezizomycotina</taxon>
        <taxon>Leotiomycetes</taxon>
        <taxon>Helotiales</taxon>
        <taxon>Dermateaceae</taxon>
        <taxon>Coleophoma</taxon>
    </lineage>
</organism>
<keyword evidence="2 3" id="KW-0040">ANK repeat</keyword>
<dbReference type="InterPro" id="IPR056884">
    <property type="entry name" value="NPHP3-like_N"/>
</dbReference>
<dbReference type="Proteomes" id="UP000256328">
    <property type="component" value="Unassembled WGS sequence"/>
</dbReference>
<dbReference type="Pfam" id="PF22939">
    <property type="entry name" value="WHD_GPIID"/>
    <property type="match status" value="1"/>
</dbReference>
<feature type="repeat" description="ANK" evidence="3">
    <location>
        <begin position="1164"/>
        <end position="1196"/>
    </location>
</feature>
<feature type="repeat" description="ANK" evidence="3">
    <location>
        <begin position="993"/>
        <end position="1025"/>
    </location>
</feature>
<dbReference type="InterPro" id="IPR054471">
    <property type="entry name" value="GPIID_WHD"/>
</dbReference>
<dbReference type="PROSITE" id="PS50088">
    <property type="entry name" value="ANK_REPEAT"/>
    <property type="match status" value="8"/>
</dbReference>
<keyword evidence="1" id="KW-0677">Repeat</keyword>
<keyword evidence="9" id="KW-1185">Reference proteome</keyword>
<comment type="caution">
    <text evidence="8">The sequence shown here is derived from an EMBL/GenBank/DDBJ whole genome shotgun (WGS) entry which is preliminary data.</text>
</comment>
<feature type="domain" description="Nephrocystin 3-like N-terminal" evidence="7">
    <location>
        <begin position="291"/>
        <end position="452"/>
    </location>
</feature>
<feature type="repeat" description="ANK" evidence="3">
    <location>
        <begin position="894"/>
        <end position="926"/>
    </location>
</feature>
<sequence length="1266" mass="141663">MTSTGLLKQSSQDLWKRAIDSLRIENRSSIDFNGPNKLKIVQEVQALTEKSRDECIGKRWRYVRKNGESVMLIDLFSKVIKWLDHFKQIGDIVVQYDPGHAALPWAGVRFLLQVAINDSRKFAFLVDGASSIAEIVCRCTLLEKFYLQSTSVAIDELENSLVELYACIILYLSKAKSYFHENTAKRIMKSAIFLQSDFESSLNAIFAAQEKVGRYSKLVERQEQIINYKELTLLREAFDAPLKHLTKSLGSVHDSLKETKLREIYDWLSPLTGIFEKKQQDIFNLQSRQDGLGKWLQGTEEFQQWLDGTGERLCCYGKPGVGKTVLSSITIAYLERTLRASGIGIAYIYFDYSQAPILTVANLMASLLYQLLQTKNNLQRELASLYDEHRKKKTRPLLEELTGLLQSAINHCPKVYIVIDALDECPETGNVREDFLDAMSRLDRASILVTSRPISIERLLPGARCLNIQAVDKDIEQYIDERASKSNRIKNFLRKDPGLIETIKTIIVEKSRGMFLLAYLHIESLVTKNDLRSLRDVLHSLPKRLDLTYDSIMERIQVQDDDSRTLATKVLSWIIHTTRPLTPSELCTALAIRPRDRYFDAEGIVEADRLLEICAGIVSIQRESNTVTLVHYTAEEYFRGKGDRYFPEAQAQITDTCLTYLMFDSFREGPCESDEAVEERLQKHCFLEYAAKNWGVHFCKDPKQLARSLVLAFFEESSKVSSSIQVIYKNLCRPQSDQIARHKAFQESQNRSNSTHCLWLAAYFDLTEAIQTLLKNGTNVSIKTGYGETALHAAARRGNNNALNQLLEAGGDINETNECLNRPLSIAASYLRSTEGDSLRYRDMIHLLIEEGAEVAFQDDASWTPLHSASSNGHVDVVKVLLENGSDVNVGDNEGWTPLRLASSRGHVDVVMVLLENGSDVNVGDDKGWTSLHTASSNGQVNVVKVLLRAGADTTIANNDGWTPLNSACDSGHIDVVKVLLEAGADITIANNDGWTPLTSSSRNGHVDIVRVLFEKRAEVTIGAPGKSGPVTEFTPMIMAAEKGHESVVNALFKFHDLPHFTHDTLGNLLHASAYGGCFSVLRFLIEKSTVAYDQTDSQGRNAAHFAARGGHLDILEYLLARGMRASSLDIQGNGLLHYAASGASFDVVQRTIAFYNPTPEHGNNWSPLHWACRSGSAAVINLLLENGFHESVVTTTDPDTSWSPYSIAAFHQNKTLLGELEKDVDGLNKIGLDSLCLDHLIEGARDTGHWCDECKHVRRSRLNAL</sequence>
<feature type="coiled-coil region" evidence="4">
    <location>
        <begin position="368"/>
        <end position="395"/>
    </location>
</feature>
<dbReference type="Pfam" id="PF12796">
    <property type="entry name" value="Ank_2"/>
    <property type="match status" value="5"/>
</dbReference>
<dbReference type="SMART" id="SM00248">
    <property type="entry name" value="ANK"/>
    <property type="match status" value="12"/>
</dbReference>
<accession>A0A3D8Q3S1</accession>
<feature type="domain" description="DUF7708" evidence="6">
    <location>
        <begin position="77"/>
        <end position="223"/>
    </location>
</feature>
<dbReference type="OrthoDB" id="21416at2759"/>
<evidence type="ECO:0000256" key="2">
    <source>
        <dbReference type="ARBA" id="ARBA00023043"/>
    </source>
</evidence>
<dbReference type="SUPFAM" id="SSF52540">
    <property type="entry name" value="P-loop containing nucleoside triphosphate hydrolases"/>
    <property type="match status" value="1"/>
</dbReference>
<evidence type="ECO:0000313" key="9">
    <source>
        <dbReference type="Proteomes" id="UP000256328"/>
    </source>
</evidence>
<gene>
    <name evidence="8" type="ORF">BP5796_13140</name>
</gene>
<feature type="repeat" description="ANK" evidence="3">
    <location>
        <begin position="786"/>
        <end position="818"/>
    </location>
</feature>
<dbReference type="Gene3D" id="1.25.40.20">
    <property type="entry name" value="Ankyrin repeat-containing domain"/>
    <property type="match status" value="3"/>
</dbReference>
<evidence type="ECO:0000259" key="6">
    <source>
        <dbReference type="Pfam" id="PF24809"/>
    </source>
</evidence>
<feature type="domain" description="GPI inositol-deacylase winged helix" evidence="5">
    <location>
        <begin position="562"/>
        <end position="639"/>
    </location>
</feature>
<evidence type="ECO:0000256" key="3">
    <source>
        <dbReference type="PROSITE-ProRule" id="PRU00023"/>
    </source>
</evidence>
<feature type="repeat" description="ANK" evidence="3">
    <location>
        <begin position="927"/>
        <end position="959"/>
    </location>
</feature>
<evidence type="ECO:0000256" key="1">
    <source>
        <dbReference type="ARBA" id="ARBA00022737"/>
    </source>
</evidence>
<dbReference type="InterPro" id="IPR056125">
    <property type="entry name" value="DUF7708"/>
</dbReference>
<dbReference type="Pfam" id="PF24883">
    <property type="entry name" value="NPHP3_N"/>
    <property type="match status" value="1"/>
</dbReference>
<dbReference type="EMBL" id="PDLN01000026">
    <property type="protein sequence ID" value="RDW56499.1"/>
    <property type="molecule type" value="Genomic_DNA"/>
</dbReference>
<dbReference type="PRINTS" id="PR01415">
    <property type="entry name" value="ANKYRIN"/>
</dbReference>
<name>A0A3D8Q3S1_9HELO</name>
<proteinExistence type="predicted"/>
<feature type="repeat" description="ANK" evidence="3">
    <location>
        <begin position="960"/>
        <end position="992"/>
    </location>
</feature>
<evidence type="ECO:0000259" key="7">
    <source>
        <dbReference type="Pfam" id="PF24883"/>
    </source>
</evidence>